<evidence type="ECO:0000313" key="3">
    <source>
        <dbReference type="Proteomes" id="UP001221142"/>
    </source>
</evidence>
<evidence type="ECO:0000256" key="1">
    <source>
        <dbReference type="SAM" id="Coils"/>
    </source>
</evidence>
<name>A0AAD7G1F6_9AGAR</name>
<comment type="caution">
    <text evidence="2">The sequence shown here is derived from an EMBL/GenBank/DDBJ whole genome shotgun (WGS) entry which is preliminary data.</text>
</comment>
<dbReference type="EMBL" id="JARKIF010000001">
    <property type="protein sequence ID" value="KAJ7649722.1"/>
    <property type="molecule type" value="Genomic_DNA"/>
</dbReference>
<accession>A0AAD7G1F6</accession>
<dbReference type="Gene3D" id="3.80.10.10">
    <property type="entry name" value="Ribonuclease Inhibitor"/>
    <property type="match status" value="1"/>
</dbReference>
<evidence type="ECO:0008006" key="4">
    <source>
        <dbReference type="Google" id="ProtNLM"/>
    </source>
</evidence>
<dbReference type="Proteomes" id="UP001221142">
    <property type="component" value="Unassembled WGS sequence"/>
</dbReference>
<keyword evidence="1" id="KW-0175">Coiled coil</keyword>
<evidence type="ECO:0000313" key="2">
    <source>
        <dbReference type="EMBL" id="KAJ7649722.1"/>
    </source>
</evidence>
<protein>
    <recommendedName>
        <fullName evidence="4">F-box domain-containing protein</fullName>
    </recommendedName>
</protein>
<organism evidence="2 3">
    <name type="scientific">Roridomyces roridus</name>
    <dbReference type="NCBI Taxonomy" id="1738132"/>
    <lineage>
        <taxon>Eukaryota</taxon>
        <taxon>Fungi</taxon>
        <taxon>Dikarya</taxon>
        <taxon>Basidiomycota</taxon>
        <taxon>Agaricomycotina</taxon>
        <taxon>Agaricomycetes</taxon>
        <taxon>Agaricomycetidae</taxon>
        <taxon>Agaricales</taxon>
        <taxon>Marasmiineae</taxon>
        <taxon>Mycenaceae</taxon>
        <taxon>Roridomyces</taxon>
    </lineage>
</organism>
<reference evidence="2" key="1">
    <citation type="submission" date="2023-03" db="EMBL/GenBank/DDBJ databases">
        <title>Massive genome expansion in bonnet fungi (Mycena s.s.) driven by repeated elements and novel gene families across ecological guilds.</title>
        <authorList>
            <consortium name="Lawrence Berkeley National Laboratory"/>
            <person name="Harder C.B."/>
            <person name="Miyauchi S."/>
            <person name="Viragh M."/>
            <person name="Kuo A."/>
            <person name="Thoen E."/>
            <person name="Andreopoulos B."/>
            <person name="Lu D."/>
            <person name="Skrede I."/>
            <person name="Drula E."/>
            <person name="Henrissat B."/>
            <person name="Morin E."/>
            <person name="Kohler A."/>
            <person name="Barry K."/>
            <person name="LaButti K."/>
            <person name="Morin E."/>
            <person name="Salamov A."/>
            <person name="Lipzen A."/>
            <person name="Mereny Z."/>
            <person name="Hegedus B."/>
            <person name="Baldrian P."/>
            <person name="Stursova M."/>
            <person name="Weitz H."/>
            <person name="Taylor A."/>
            <person name="Grigoriev I.V."/>
            <person name="Nagy L.G."/>
            <person name="Martin F."/>
            <person name="Kauserud H."/>
        </authorList>
    </citation>
    <scope>NUCLEOTIDE SEQUENCE</scope>
    <source>
        <strain evidence="2">9284</strain>
    </source>
</reference>
<dbReference type="SUPFAM" id="SSF52058">
    <property type="entry name" value="L domain-like"/>
    <property type="match status" value="1"/>
</dbReference>
<proteinExistence type="predicted"/>
<dbReference type="AlphaFoldDB" id="A0AAD7G1F6"/>
<sequence length="457" mass="51180">MSGANLRSRLAQIEEQIASLQSHLTRLQTDRQDIIDQLAVVVYPVLTLPHDVTAEIFLRYVHEDDDDDLSSTCRPILIASVCALWREVALSNPCLWTRFDTNGTVDLLQTFISRAGVLPLDLHISFLRSGVLDLVGKYFSRCRSLELEIYAPTSIPINTPVQVPHLTSLIFRGGSSGSVTLPPLLDASRLRELELQSITLLDWRNRLPWSQLTTLRLHEQSLAECLEMVLQTPNLEILELSHYADDMLDEPEESWQPRILARLHTLDLSGIYTYDIIPYLTLPALRDLSVKDPGIDCPNMMENLMKRSQCSPTTLFLSTEDPNDLDGMSSILAVLPKISNLTLDCDSMADVSFEELLELLGSSICSALKSLALRECTAELPLTPLVDMLQSNHRLTSFKLTLHEDAEMDGVECDGDDSEDAVDQLHRLCLAGLKMEIPSKNDWLKDAMNARMLDAPS</sequence>
<dbReference type="Gene3D" id="1.20.1280.50">
    <property type="match status" value="1"/>
</dbReference>
<keyword evidence="3" id="KW-1185">Reference proteome</keyword>
<gene>
    <name evidence="2" type="ORF">FB45DRAFT_778710</name>
</gene>
<feature type="coiled-coil region" evidence="1">
    <location>
        <begin position="3"/>
        <end position="30"/>
    </location>
</feature>
<dbReference type="InterPro" id="IPR032675">
    <property type="entry name" value="LRR_dom_sf"/>
</dbReference>